<dbReference type="Proteomes" id="UP000242180">
    <property type="component" value="Unassembled WGS sequence"/>
</dbReference>
<keyword evidence="4" id="KW-1185">Reference proteome</keyword>
<comment type="caution">
    <text evidence="3">The sequence shown here is derived from an EMBL/GenBank/DDBJ whole genome shotgun (WGS) entry which is preliminary data.</text>
</comment>
<name>A0A1X2H311_SYNRA</name>
<dbReference type="GO" id="GO:0000973">
    <property type="term" value="P:post-transcriptional tethering of RNA polymerase II gene DNA at nuclear periphery"/>
    <property type="evidence" value="ECO:0007669"/>
    <property type="project" value="TreeGrafter"/>
</dbReference>
<dbReference type="GO" id="GO:0006368">
    <property type="term" value="P:transcription elongation by RNA polymerase II"/>
    <property type="evidence" value="ECO:0007669"/>
    <property type="project" value="TreeGrafter"/>
</dbReference>
<dbReference type="InterPro" id="IPR045114">
    <property type="entry name" value="Csn12-like"/>
</dbReference>
<dbReference type="Pfam" id="PF01399">
    <property type="entry name" value="PCI"/>
    <property type="match status" value="1"/>
</dbReference>
<dbReference type="GO" id="GO:0016973">
    <property type="term" value="P:poly(A)+ mRNA export from nucleus"/>
    <property type="evidence" value="ECO:0007669"/>
    <property type="project" value="TreeGrafter"/>
</dbReference>
<reference evidence="3 4" key="1">
    <citation type="submission" date="2016-07" db="EMBL/GenBank/DDBJ databases">
        <title>Pervasive Adenine N6-methylation of Active Genes in Fungi.</title>
        <authorList>
            <consortium name="DOE Joint Genome Institute"/>
            <person name="Mondo S.J."/>
            <person name="Dannebaum R.O."/>
            <person name="Kuo R.C."/>
            <person name="Labutti K."/>
            <person name="Haridas S."/>
            <person name="Kuo A."/>
            <person name="Salamov A."/>
            <person name="Ahrendt S.R."/>
            <person name="Lipzen A."/>
            <person name="Sullivan W."/>
            <person name="Andreopoulos W.B."/>
            <person name="Clum A."/>
            <person name="Lindquist E."/>
            <person name="Daum C."/>
            <person name="Ramamoorthy G.K."/>
            <person name="Gryganskyi A."/>
            <person name="Culley D."/>
            <person name="Magnuson J.K."/>
            <person name="James T.Y."/>
            <person name="O'Malley M.A."/>
            <person name="Stajich J.E."/>
            <person name="Spatafora J.W."/>
            <person name="Visel A."/>
            <person name="Grigoriev I.V."/>
        </authorList>
    </citation>
    <scope>NUCLEOTIDE SEQUENCE [LARGE SCALE GENOMIC DNA]</scope>
    <source>
        <strain evidence="3 4">NRRL 2496</strain>
    </source>
</reference>
<dbReference type="InterPro" id="IPR000717">
    <property type="entry name" value="PCI_dom"/>
</dbReference>
<evidence type="ECO:0000259" key="2">
    <source>
        <dbReference type="PROSITE" id="PS50250"/>
    </source>
</evidence>
<evidence type="ECO:0000313" key="4">
    <source>
        <dbReference type="Proteomes" id="UP000242180"/>
    </source>
</evidence>
<dbReference type="PANTHER" id="PTHR12732">
    <property type="entry name" value="UNCHARACTERIZED PROTEASOME COMPONENT REGION PCI-CONTAINING"/>
    <property type="match status" value="1"/>
</dbReference>
<dbReference type="FunCoup" id="A0A1X2H311">
    <property type="interactions" value="567"/>
</dbReference>
<organism evidence="3 4">
    <name type="scientific">Syncephalastrum racemosum</name>
    <name type="common">Filamentous fungus</name>
    <dbReference type="NCBI Taxonomy" id="13706"/>
    <lineage>
        <taxon>Eukaryota</taxon>
        <taxon>Fungi</taxon>
        <taxon>Fungi incertae sedis</taxon>
        <taxon>Mucoromycota</taxon>
        <taxon>Mucoromycotina</taxon>
        <taxon>Mucoromycetes</taxon>
        <taxon>Mucorales</taxon>
        <taxon>Syncephalastraceae</taxon>
        <taxon>Syncephalastrum</taxon>
    </lineage>
</organism>
<dbReference type="InParanoid" id="A0A1X2H311"/>
<dbReference type="GO" id="GO:0003723">
    <property type="term" value="F:RNA binding"/>
    <property type="evidence" value="ECO:0007669"/>
    <property type="project" value="InterPro"/>
</dbReference>
<protein>
    <recommendedName>
        <fullName evidence="2">PCI domain-containing protein</fullName>
    </recommendedName>
</protein>
<dbReference type="GO" id="GO:0003690">
    <property type="term" value="F:double-stranded DNA binding"/>
    <property type="evidence" value="ECO:0007669"/>
    <property type="project" value="InterPro"/>
</dbReference>
<dbReference type="OMA" id="INRMFTL"/>
<evidence type="ECO:0000256" key="1">
    <source>
        <dbReference type="ARBA" id="ARBA00025771"/>
    </source>
</evidence>
<comment type="similarity">
    <text evidence="1">Belongs to the CSN12 family.</text>
</comment>
<proteinExistence type="inferred from homology"/>
<sequence>MKTVTLYLQRVNLYANDENGTQLARLFDVSHNPQASRPYSQIDPRKIDGQCRNRAPYPWDEIAACHLKVLHFMDHGQYIEAFDTQKELVLTLQRTASTLARWSLPVIYVVNSDLRAIATTADIEARSLGQEDENQRKKLEDAANIISKSFSQCVTDRNMLSISKKYGTYRLIGILFRIYFKLKQQNLCKNVLRAIRVADMPDIAEFPKSDRVTYRYYLGRLYFLEEEYGKAEHELDLAFRECHNASHKNKELILQTLLPIRLMRGVLPSQSLLNKYPKTREIYGDLITAIRHGNIKQFNDTLVDKEQLLIRQGAYFAVEKAQSIAMRQLFRKVYLCMDRSTRIPMAQFKSALRFVGIDVSMEETEWMLANMIFKGYMKGYLSHEKLFVVLSAKDPFPKIAG</sequence>
<dbReference type="SMART" id="SM00753">
    <property type="entry name" value="PAM"/>
    <property type="match status" value="1"/>
</dbReference>
<feature type="domain" description="PCI" evidence="2">
    <location>
        <begin position="212"/>
        <end position="395"/>
    </location>
</feature>
<dbReference type="STRING" id="13706.A0A1X2H311"/>
<dbReference type="PANTHER" id="PTHR12732:SF0">
    <property type="entry name" value="PCI DOMAIN-CONTAINING PROTEIN 2"/>
    <property type="match status" value="1"/>
</dbReference>
<gene>
    <name evidence="3" type="ORF">BCR43DRAFT_566881</name>
</gene>
<dbReference type="PROSITE" id="PS50250">
    <property type="entry name" value="PCI"/>
    <property type="match status" value="1"/>
</dbReference>
<dbReference type="OrthoDB" id="10252687at2759"/>
<accession>A0A1X2H311</accession>
<dbReference type="AlphaFoldDB" id="A0A1X2H311"/>
<evidence type="ECO:0000313" key="3">
    <source>
        <dbReference type="EMBL" id="ORY91391.1"/>
    </source>
</evidence>
<dbReference type="InterPro" id="IPR036388">
    <property type="entry name" value="WH-like_DNA-bd_sf"/>
</dbReference>
<dbReference type="Gene3D" id="1.10.10.10">
    <property type="entry name" value="Winged helix-like DNA-binding domain superfamily/Winged helix DNA-binding domain"/>
    <property type="match status" value="1"/>
</dbReference>
<dbReference type="GO" id="GO:0070390">
    <property type="term" value="C:transcription export complex 2"/>
    <property type="evidence" value="ECO:0007669"/>
    <property type="project" value="TreeGrafter"/>
</dbReference>
<dbReference type="EMBL" id="MCGN01000011">
    <property type="protein sequence ID" value="ORY91391.1"/>
    <property type="molecule type" value="Genomic_DNA"/>
</dbReference>